<reference evidence="1" key="1">
    <citation type="journal article" date="2021" name="Proc. Natl. Acad. Sci. U.S.A.">
        <title>A Catalog of Tens of Thousands of Viruses from Human Metagenomes Reveals Hidden Associations with Chronic Diseases.</title>
        <authorList>
            <person name="Tisza M.J."/>
            <person name="Buck C.B."/>
        </authorList>
    </citation>
    <scope>NUCLEOTIDE SEQUENCE</scope>
    <source>
        <strain evidence="1">Ctx322</strain>
    </source>
</reference>
<protein>
    <submittedName>
        <fullName evidence="1">Uncharacterized protein</fullName>
    </submittedName>
</protein>
<accession>A0A8S5NBE4</accession>
<sequence>MNYFEISWDDGSGDKFYLDFSKLTQDNPLILVTSDENNTSIERTKILRFRGSVTPNYPQADTILKVTQQVDNLVIATFENQASIYQNTKAGYLK</sequence>
<proteinExistence type="predicted"/>
<name>A0A8S5NBE4_9CAUD</name>
<dbReference type="EMBL" id="BK015115">
    <property type="protein sequence ID" value="DAD91568.1"/>
    <property type="molecule type" value="Genomic_DNA"/>
</dbReference>
<evidence type="ECO:0000313" key="1">
    <source>
        <dbReference type="EMBL" id="DAD91568.1"/>
    </source>
</evidence>
<organism evidence="1">
    <name type="scientific">Myoviridae sp. ctx322</name>
    <dbReference type="NCBI Taxonomy" id="2826711"/>
    <lineage>
        <taxon>Viruses</taxon>
        <taxon>Duplodnaviria</taxon>
        <taxon>Heunggongvirae</taxon>
        <taxon>Uroviricota</taxon>
        <taxon>Caudoviricetes</taxon>
    </lineage>
</organism>